<keyword evidence="6 10" id="KW-0735">Signal-anchor</keyword>
<dbReference type="PANTHER" id="PTHR11927:SF8">
    <property type="entry name" value="GALACTOSIDE 2-ALPHA-L-FUCOSYLTRANSFERASE SEC1"/>
    <property type="match status" value="1"/>
</dbReference>
<evidence type="ECO:0000313" key="11">
    <source>
        <dbReference type="EMBL" id="KAK2088860.1"/>
    </source>
</evidence>
<protein>
    <recommendedName>
        <fullName evidence="10">L-Fucosyltransferase</fullName>
        <ecNumber evidence="10">2.4.1.-</ecNumber>
    </recommendedName>
</protein>
<keyword evidence="7 10" id="KW-0333">Golgi apparatus</keyword>
<name>A0ABQ9TWJ2_SAGOE</name>
<evidence type="ECO:0000313" key="12">
    <source>
        <dbReference type="Proteomes" id="UP001266305"/>
    </source>
</evidence>
<evidence type="ECO:0000256" key="8">
    <source>
        <dbReference type="ARBA" id="ARBA00023098"/>
    </source>
</evidence>
<comment type="subcellular location">
    <subcellularLocation>
        <location evidence="1 10">Golgi apparatus</location>
        <location evidence="1 10">Golgi stack membrane</location>
        <topology evidence="1 10">Single-pass type II membrane protein</topology>
    </subcellularLocation>
</comment>
<dbReference type="CDD" id="cd11301">
    <property type="entry name" value="Fut1_Fut2_like"/>
    <property type="match status" value="1"/>
</dbReference>
<evidence type="ECO:0000256" key="7">
    <source>
        <dbReference type="ARBA" id="ARBA00023034"/>
    </source>
</evidence>
<evidence type="ECO:0000256" key="5">
    <source>
        <dbReference type="ARBA" id="ARBA00022679"/>
    </source>
</evidence>
<evidence type="ECO:0000256" key="4">
    <source>
        <dbReference type="ARBA" id="ARBA00022676"/>
    </source>
</evidence>
<evidence type="ECO:0000256" key="9">
    <source>
        <dbReference type="ARBA" id="ARBA00043729"/>
    </source>
</evidence>
<organism evidence="11 12">
    <name type="scientific">Saguinus oedipus</name>
    <name type="common">Cotton-top tamarin</name>
    <name type="synonym">Oedipomidas oedipus</name>
    <dbReference type="NCBI Taxonomy" id="9490"/>
    <lineage>
        <taxon>Eukaryota</taxon>
        <taxon>Metazoa</taxon>
        <taxon>Chordata</taxon>
        <taxon>Craniata</taxon>
        <taxon>Vertebrata</taxon>
        <taxon>Euteleostomi</taxon>
        <taxon>Mammalia</taxon>
        <taxon>Eutheria</taxon>
        <taxon>Euarchontoglires</taxon>
        <taxon>Primates</taxon>
        <taxon>Haplorrhini</taxon>
        <taxon>Platyrrhini</taxon>
        <taxon>Cebidae</taxon>
        <taxon>Callitrichinae</taxon>
        <taxon>Saguinus</taxon>
    </lineage>
</organism>
<comment type="pathway">
    <text evidence="2 10">Protein modification; protein glycosylation.</text>
</comment>
<comment type="catalytic activity">
    <reaction evidence="9">
        <text>a ganglioside GM1 + GDP-beta-L-fucose = a ganglioside Fuc-GM1 + GDP + H(+)</text>
        <dbReference type="Rhea" id="RHEA:48292"/>
        <dbReference type="ChEBI" id="CHEBI:15378"/>
        <dbReference type="ChEBI" id="CHEBI:57273"/>
        <dbReference type="ChEBI" id="CHEBI:58189"/>
        <dbReference type="ChEBI" id="CHEBI:82639"/>
        <dbReference type="ChEBI" id="CHEBI:90189"/>
    </reaction>
    <physiologicalReaction direction="left-to-right" evidence="9">
        <dbReference type="Rhea" id="RHEA:48293"/>
    </physiologicalReaction>
</comment>
<gene>
    <name evidence="11" type="primary">SEC1</name>
    <name evidence="11" type="ORF">P7K49_034767</name>
</gene>
<accession>A0ABQ9TWJ2</accession>
<keyword evidence="12" id="KW-1185">Reference proteome</keyword>
<dbReference type="EMBL" id="JASSZA010000019">
    <property type="protein sequence ID" value="KAK2088860.1"/>
    <property type="molecule type" value="Genomic_DNA"/>
</dbReference>
<dbReference type="PANTHER" id="PTHR11927">
    <property type="entry name" value="GALACTOSIDE 2-L-FUCOSYLTRANSFERASE"/>
    <property type="match status" value="1"/>
</dbReference>
<keyword evidence="4 10" id="KW-0328">Glycosyltransferase</keyword>
<dbReference type="InterPro" id="IPR002516">
    <property type="entry name" value="Glyco_trans_11"/>
</dbReference>
<keyword evidence="8" id="KW-0443">Lipid metabolism</keyword>
<proteinExistence type="inferred from homology"/>
<comment type="caution">
    <text evidence="11">The sequence shown here is derived from an EMBL/GenBank/DDBJ whole genome shotgun (WGS) entry which is preliminary data.</text>
</comment>
<dbReference type="EC" id="2.4.1.-" evidence="10"/>
<sequence>MPPYQRGMLELGAQAVRVRVQLRDSGTRPQLTLLELSRIRKRLALSSAAIKGFWTTRPSFSTVYFLFAIFVVSTVFHCHQHLALVLATWAYSARVVLAPRHLPWEVLFTINSKGHLGNQMGEYATLYTLAKLNGQITLPVLHSTMASRIPWQNCHLNDWMEEAYRHFLGRYVRLMGYPSSWTFYHHLRQEILQEFTLHNHVREEAQRFLRGLQSRWAEQATVVGVHVCRGDYVRVMPRVWKGVLADRGYLQRALDWFQARYRLPVFVVASDDMAWCRETINSSLGDVCSHTVITVGAFGTWAAYLMGGDTIYLANFTRPHSPFNLVFRPQAAFLPEWVGMAADLGQAGQNGL</sequence>
<comment type="similarity">
    <text evidence="3 10">Belongs to the glycosyltransferase 11 family.</text>
</comment>
<evidence type="ECO:0000256" key="1">
    <source>
        <dbReference type="ARBA" id="ARBA00004447"/>
    </source>
</evidence>
<dbReference type="Proteomes" id="UP001266305">
    <property type="component" value="Unassembled WGS sequence"/>
</dbReference>
<evidence type="ECO:0000256" key="2">
    <source>
        <dbReference type="ARBA" id="ARBA00004922"/>
    </source>
</evidence>
<dbReference type="Pfam" id="PF01531">
    <property type="entry name" value="Glyco_transf_11"/>
    <property type="match status" value="1"/>
</dbReference>
<reference evidence="11 12" key="1">
    <citation type="submission" date="2023-05" db="EMBL/GenBank/DDBJ databases">
        <title>B98-5 Cell Line De Novo Hybrid Assembly: An Optical Mapping Approach.</title>
        <authorList>
            <person name="Kananen K."/>
            <person name="Auerbach J.A."/>
            <person name="Kautto E."/>
            <person name="Blachly J.S."/>
        </authorList>
    </citation>
    <scope>NUCLEOTIDE SEQUENCE [LARGE SCALE GENOMIC DNA]</scope>
    <source>
        <strain evidence="11">B95-8</strain>
        <tissue evidence="11">Cell line</tissue>
    </source>
</reference>
<evidence type="ECO:0000256" key="10">
    <source>
        <dbReference type="RuleBase" id="RU363129"/>
    </source>
</evidence>
<keyword evidence="5 10" id="KW-0808">Transferase</keyword>
<keyword evidence="10" id="KW-0325">Glycoprotein</keyword>
<evidence type="ECO:0000256" key="6">
    <source>
        <dbReference type="ARBA" id="ARBA00022968"/>
    </source>
</evidence>
<evidence type="ECO:0000256" key="3">
    <source>
        <dbReference type="ARBA" id="ARBA00009857"/>
    </source>
</evidence>
<keyword evidence="6 10" id="KW-0812">Transmembrane</keyword>